<dbReference type="InterPro" id="IPR003798">
    <property type="entry name" value="DNA_recombination_RmuC"/>
</dbReference>
<accession>A0A318JNM0</accession>
<dbReference type="EMBL" id="QJKF01000028">
    <property type="protein sequence ID" value="PXX53344.1"/>
    <property type="molecule type" value="Genomic_DNA"/>
</dbReference>
<dbReference type="AlphaFoldDB" id="A0A318JNM0"/>
<dbReference type="Proteomes" id="UP000247569">
    <property type="component" value="Unassembled WGS sequence"/>
</dbReference>
<proteinExistence type="inferred from homology"/>
<dbReference type="RefSeq" id="WP_040736286.1">
    <property type="nucleotide sequence ID" value="NZ_QJKF01000028.1"/>
</dbReference>
<sequence>MFNLTVVIITITAAIFAVAAYAVAKNRGAARLAEQDARRRVAEENSRLAKVQAEELRAERDRAQEQADRVTNANSELSLRQHDLEQGIVTLTGQLEATRNELRHTELKAEQLRAEASSGQTESTSLASRLRTAENEIATLRGKEQQLVDEVQRLRVRVAELDELNQGLQQQAVALEAVRQQVDTAGAENLRLQQEAFQALGDQLLARSEASLVSAAQTKLAQISEPVRERLALIDKRLEEFEVSRTSSEATLRQEIKGLSEESLRHRQQTHSLVQALKRPETRGRWGEMHLERAVELAGLHQHCDFDTQVHIPGVDVSLRPDMIVHLVGGKHVVVDSKVPMDAFVAATEADSDAAAGKHWVEHAKQVRRHIDGLAEKEYFRKVGSTPEFVIMFVPSESFLAPALERDRTLLEYAAAKQVLIVTPVTLIAALRAIAFGWKQEALRENLRQVLKLGTEIYERLSTMGGHVERLGSAIDRAVKTYNDTVGSLESRVLVTARKLRELSVASGELPMPQPKDKLTRPLGSVELLESAAAERLSPVPQTEATVSAARQIGTE</sequence>
<dbReference type="PANTHER" id="PTHR30563:SF0">
    <property type="entry name" value="DNA RECOMBINATION PROTEIN RMUC"/>
    <property type="match status" value="1"/>
</dbReference>
<evidence type="ECO:0000256" key="3">
    <source>
        <dbReference type="ARBA" id="ARBA00023054"/>
    </source>
</evidence>
<keyword evidence="3 5" id="KW-0175">Coiled coil</keyword>
<dbReference type="PANTHER" id="PTHR30563">
    <property type="entry name" value="DNA RECOMBINATION PROTEIN RMUC"/>
    <property type="match status" value="1"/>
</dbReference>
<dbReference type="Pfam" id="PF02646">
    <property type="entry name" value="RmuC"/>
    <property type="match status" value="1"/>
</dbReference>
<evidence type="ECO:0000256" key="4">
    <source>
        <dbReference type="ARBA" id="ARBA00023172"/>
    </source>
</evidence>
<comment type="caution">
    <text evidence="7">The sequence shown here is derived from an EMBL/GenBank/DDBJ whole genome shotgun (WGS) entry which is preliminary data.</text>
</comment>
<evidence type="ECO:0000256" key="5">
    <source>
        <dbReference type="SAM" id="Coils"/>
    </source>
</evidence>
<evidence type="ECO:0000256" key="1">
    <source>
        <dbReference type="ARBA" id="ARBA00003416"/>
    </source>
</evidence>
<name>A0A318JNM0_9NOCA</name>
<feature type="coiled-coil region" evidence="5">
    <location>
        <begin position="34"/>
        <end position="195"/>
    </location>
</feature>
<comment type="function">
    <text evidence="1">Involved in DNA recombination.</text>
</comment>
<comment type="similarity">
    <text evidence="2">Belongs to the RmuC family.</text>
</comment>
<evidence type="ECO:0000256" key="6">
    <source>
        <dbReference type="SAM" id="MobiDB-lite"/>
    </source>
</evidence>
<protein>
    <submittedName>
        <fullName evidence="7">DNA recombination protein RmuC</fullName>
    </submittedName>
</protein>
<keyword evidence="8" id="KW-1185">Reference proteome</keyword>
<evidence type="ECO:0000313" key="8">
    <source>
        <dbReference type="Proteomes" id="UP000247569"/>
    </source>
</evidence>
<dbReference type="GO" id="GO:0006310">
    <property type="term" value="P:DNA recombination"/>
    <property type="evidence" value="ECO:0007669"/>
    <property type="project" value="UniProtKB-KW"/>
</dbReference>
<evidence type="ECO:0000313" key="7">
    <source>
        <dbReference type="EMBL" id="PXX53344.1"/>
    </source>
</evidence>
<reference evidence="7 8" key="1">
    <citation type="submission" date="2018-05" db="EMBL/GenBank/DDBJ databases">
        <title>Genomic Encyclopedia of Type Strains, Phase IV (KMG-IV): sequencing the most valuable type-strain genomes for metagenomic binning, comparative biology and taxonomic classification.</title>
        <authorList>
            <person name="Goeker M."/>
        </authorList>
    </citation>
    <scope>NUCLEOTIDE SEQUENCE [LARGE SCALE GENOMIC DNA]</scope>
    <source>
        <strain evidence="7 8">DSM 44704</strain>
    </source>
</reference>
<keyword evidence="4" id="KW-0233">DNA recombination</keyword>
<gene>
    <name evidence="7" type="ORF">DFR70_12857</name>
</gene>
<evidence type="ECO:0000256" key="2">
    <source>
        <dbReference type="ARBA" id="ARBA00009840"/>
    </source>
</evidence>
<organism evidence="7 8">
    <name type="scientific">Nocardia tenerifensis</name>
    <dbReference type="NCBI Taxonomy" id="228006"/>
    <lineage>
        <taxon>Bacteria</taxon>
        <taxon>Bacillati</taxon>
        <taxon>Actinomycetota</taxon>
        <taxon>Actinomycetes</taxon>
        <taxon>Mycobacteriales</taxon>
        <taxon>Nocardiaceae</taxon>
        <taxon>Nocardia</taxon>
    </lineage>
</organism>
<feature type="region of interest" description="Disordered" evidence="6">
    <location>
        <begin position="537"/>
        <end position="556"/>
    </location>
</feature>